<dbReference type="AlphaFoldDB" id="A0AAW1IUY3"/>
<dbReference type="Proteomes" id="UP001458880">
    <property type="component" value="Unassembled WGS sequence"/>
</dbReference>
<comment type="caution">
    <text evidence="2">The sequence shown here is derived from an EMBL/GenBank/DDBJ whole genome shotgun (WGS) entry which is preliminary data.</text>
</comment>
<keyword evidence="3" id="KW-1185">Reference proteome</keyword>
<evidence type="ECO:0000313" key="2">
    <source>
        <dbReference type="EMBL" id="KAK9693499.1"/>
    </source>
</evidence>
<keyword evidence="1" id="KW-0472">Membrane</keyword>
<gene>
    <name evidence="2" type="ORF">QE152_g34178</name>
</gene>
<dbReference type="EMBL" id="JASPKY010000541">
    <property type="protein sequence ID" value="KAK9693499.1"/>
    <property type="molecule type" value="Genomic_DNA"/>
</dbReference>
<feature type="transmembrane region" description="Helical" evidence="1">
    <location>
        <begin position="80"/>
        <end position="107"/>
    </location>
</feature>
<accession>A0AAW1IUY3</accession>
<sequence>MDFETGEDYVDQETGEVADQGLLDSETGEIELIRKQPNLAAKKPFKVPPAYIKQSESCDPTKAATKRLVLTNASPFSPMIFLFPSVFFFMPIMACILAVVEMALHAWAHRKNSILRSNNINFIYFQSPMHGLISQFCAKCRYESTQDAIGKLQDKWNRRFFKFGMECVKQIA</sequence>
<proteinExistence type="predicted"/>
<evidence type="ECO:0000313" key="3">
    <source>
        <dbReference type="Proteomes" id="UP001458880"/>
    </source>
</evidence>
<keyword evidence="1" id="KW-0812">Transmembrane</keyword>
<name>A0AAW1IUY3_POPJA</name>
<protein>
    <submittedName>
        <fullName evidence="2">Uncharacterized protein</fullName>
    </submittedName>
</protein>
<organism evidence="2 3">
    <name type="scientific">Popillia japonica</name>
    <name type="common">Japanese beetle</name>
    <dbReference type="NCBI Taxonomy" id="7064"/>
    <lineage>
        <taxon>Eukaryota</taxon>
        <taxon>Metazoa</taxon>
        <taxon>Ecdysozoa</taxon>
        <taxon>Arthropoda</taxon>
        <taxon>Hexapoda</taxon>
        <taxon>Insecta</taxon>
        <taxon>Pterygota</taxon>
        <taxon>Neoptera</taxon>
        <taxon>Endopterygota</taxon>
        <taxon>Coleoptera</taxon>
        <taxon>Polyphaga</taxon>
        <taxon>Scarabaeiformia</taxon>
        <taxon>Scarabaeidae</taxon>
        <taxon>Rutelinae</taxon>
        <taxon>Popillia</taxon>
    </lineage>
</organism>
<evidence type="ECO:0000256" key="1">
    <source>
        <dbReference type="SAM" id="Phobius"/>
    </source>
</evidence>
<reference evidence="2 3" key="1">
    <citation type="journal article" date="2024" name="BMC Genomics">
        <title>De novo assembly and annotation of Popillia japonica's genome with initial clues to its potential as an invasive pest.</title>
        <authorList>
            <person name="Cucini C."/>
            <person name="Boschi S."/>
            <person name="Funari R."/>
            <person name="Cardaioli E."/>
            <person name="Iannotti N."/>
            <person name="Marturano G."/>
            <person name="Paoli F."/>
            <person name="Bruttini M."/>
            <person name="Carapelli A."/>
            <person name="Frati F."/>
            <person name="Nardi F."/>
        </authorList>
    </citation>
    <scope>NUCLEOTIDE SEQUENCE [LARGE SCALE GENOMIC DNA]</scope>
    <source>
        <strain evidence="2">DMR45628</strain>
    </source>
</reference>
<keyword evidence="1" id="KW-1133">Transmembrane helix</keyword>